<comment type="caution">
    <text evidence="1">The sequence shown here is derived from an EMBL/GenBank/DDBJ whole genome shotgun (WGS) entry which is preliminary data.</text>
</comment>
<evidence type="ECO:0000313" key="1">
    <source>
        <dbReference type="EMBL" id="CAF5209963.1"/>
    </source>
</evidence>
<feature type="non-terminal residue" evidence="1">
    <location>
        <position position="1"/>
    </location>
</feature>
<dbReference type="Proteomes" id="UP000676336">
    <property type="component" value="Unassembled WGS sequence"/>
</dbReference>
<evidence type="ECO:0000313" key="2">
    <source>
        <dbReference type="Proteomes" id="UP000676336"/>
    </source>
</evidence>
<gene>
    <name evidence="1" type="ORF">SMN809_LOCUS78030</name>
</gene>
<reference evidence="1" key="1">
    <citation type="submission" date="2021-02" db="EMBL/GenBank/DDBJ databases">
        <authorList>
            <person name="Nowell W R."/>
        </authorList>
    </citation>
    <scope>NUCLEOTIDE SEQUENCE</scope>
</reference>
<dbReference type="AlphaFoldDB" id="A0A8S3IY04"/>
<proteinExistence type="predicted"/>
<dbReference type="EMBL" id="CAJOBI010338815">
    <property type="protein sequence ID" value="CAF5209963.1"/>
    <property type="molecule type" value="Genomic_DNA"/>
</dbReference>
<organism evidence="1 2">
    <name type="scientific">Rotaria magnacalcarata</name>
    <dbReference type="NCBI Taxonomy" id="392030"/>
    <lineage>
        <taxon>Eukaryota</taxon>
        <taxon>Metazoa</taxon>
        <taxon>Spiralia</taxon>
        <taxon>Gnathifera</taxon>
        <taxon>Rotifera</taxon>
        <taxon>Eurotatoria</taxon>
        <taxon>Bdelloidea</taxon>
        <taxon>Philodinida</taxon>
        <taxon>Philodinidae</taxon>
        <taxon>Rotaria</taxon>
    </lineage>
</organism>
<accession>A0A8S3IY04</accession>
<name>A0A8S3IY04_9BILA</name>
<sequence length="57" mass="6884">MNVNVQLQVFNGLINYPYIFQWPNIRQIRIHIHPSLYFFLEKFDKVFPNVSTITVVM</sequence>
<protein>
    <submittedName>
        <fullName evidence="1">Uncharacterized protein</fullName>
    </submittedName>
</protein>